<proteinExistence type="predicted"/>
<accession>A0ABT3G7K9</accession>
<dbReference type="RefSeq" id="WP_264515398.1">
    <property type="nucleotide sequence ID" value="NZ_JAPDDR010000011.1"/>
</dbReference>
<evidence type="ECO:0000313" key="2">
    <source>
        <dbReference type="Proteomes" id="UP001165653"/>
    </source>
</evidence>
<dbReference type="Proteomes" id="UP001165653">
    <property type="component" value="Unassembled WGS sequence"/>
</dbReference>
<gene>
    <name evidence="1" type="ORF">OJ996_19785</name>
</gene>
<organism evidence="1 2">
    <name type="scientific">Luteolibacter rhizosphaerae</name>
    <dbReference type="NCBI Taxonomy" id="2989719"/>
    <lineage>
        <taxon>Bacteria</taxon>
        <taxon>Pseudomonadati</taxon>
        <taxon>Verrucomicrobiota</taxon>
        <taxon>Verrucomicrobiia</taxon>
        <taxon>Verrucomicrobiales</taxon>
        <taxon>Verrucomicrobiaceae</taxon>
        <taxon>Luteolibacter</taxon>
    </lineage>
</organism>
<sequence>MTTITEAEGFVELSMWEDAWEILESLPHARGNGFKALRLRVKCCEHLGRWSLGFHIAVMLGEGPARDRHHAARFLHLLATRRAADDDLDGAVLALVTAASMCPAYRRSLLEDSDLSEFL</sequence>
<reference evidence="1" key="1">
    <citation type="submission" date="2022-10" db="EMBL/GenBank/DDBJ databases">
        <title>Luteolibacter sp. GHJ8, whole genome shotgun sequencing project.</title>
        <authorList>
            <person name="Zhao G."/>
            <person name="Shen L."/>
        </authorList>
    </citation>
    <scope>NUCLEOTIDE SEQUENCE</scope>
    <source>
        <strain evidence="1">GHJ8</strain>
    </source>
</reference>
<keyword evidence="2" id="KW-1185">Reference proteome</keyword>
<comment type="caution">
    <text evidence="1">The sequence shown here is derived from an EMBL/GenBank/DDBJ whole genome shotgun (WGS) entry which is preliminary data.</text>
</comment>
<name>A0ABT3G7K9_9BACT</name>
<dbReference type="EMBL" id="JAPDDR010000011">
    <property type="protein sequence ID" value="MCW1915838.1"/>
    <property type="molecule type" value="Genomic_DNA"/>
</dbReference>
<evidence type="ECO:0000313" key="1">
    <source>
        <dbReference type="EMBL" id="MCW1915838.1"/>
    </source>
</evidence>
<protein>
    <submittedName>
        <fullName evidence="1">Uncharacterized protein</fullName>
    </submittedName>
</protein>